<dbReference type="InterPro" id="IPR038494">
    <property type="entry name" value="IGPD_sf"/>
</dbReference>
<dbReference type="FunFam" id="3.30.230.40:FF:000001">
    <property type="entry name" value="Imidazoleglycerol-phosphate dehydratase HisB"/>
    <property type="match status" value="1"/>
</dbReference>
<dbReference type="Pfam" id="PF00475">
    <property type="entry name" value="IGPD"/>
    <property type="match status" value="1"/>
</dbReference>
<dbReference type="InterPro" id="IPR000807">
    <property type="entry name" value="ImidazoleglycerolP_deHydtase"/>
</dbReference>
<dbReference type="PANTHER" id="PTHR23133:SF2">
    <property type="entry name" value="IMIDAZOLEGLYCEROL-PHOSPHATE DEHYDRATASE"/>
    <property type="match status" value="1"/>
</dbReference>
<dbReference type="CDD" id="cd07914">
    <property type="entry name" value="IGPD"/>
    <property type="match status" value="1"/>
</dbReference>
<gene>
    <name evidence="6 8" type="primary">hisB</name>
    <name evidence="8" type="ORF">A21D_00622</name>
</gene>
<evidence type="ECO:0000256" key="7">
    <source>
        <dbReference type="RuleBase" id="RU000599"/>
    </source>
</evidence>
<evidence type="ECO:0000313" key="8">
    <source>
        <dbReference type="EMBL" id="AUJ23735.1"/>
    </source>
</evidence>
<keyword evidence="3 6" id="KW-0028">Amino-acid biosynthesis</keyword>
<dbReference type="Gene3D" id="3.30.230.40">
    <property type="entry name" value="Imidazole glycerol phosphate dehydratase, domain 1"/>
    <property type="match status" value="2"/>
</dbReference>
<evidence type="ECO:0000256" key="5">
    <source>
        <dbReference type="ARBA" id="ARBA00023239"/>
    </source>
</evidence>
<dbReference type="GO" id="GO:0004424">
    <property type="term" value="F:imidazoleglycerol-phosphate dehydratase activity"/>
    <property type="evidence" value="ECO:0007669"/>
    <property type="project" value="UniProtKB-UniRule"/>
</dbReference>
<protein>
    <recommendedName>
        <fullName evidence="2 6">Imidazoleglycerol-phosphate dehydratase</fullName>
        <shortName evidence="6">IGPD</shortName>
        <ecNumber evidence="6 7">4.2.1.19</ecNumber>
    </recommendedName>
</protein>
<evidence type="ECO:0000256" key="1">
    <source>
        <dbReference type="ARBA" id="ARBA00005047"/>
    </source>
</evidence>
<dbReference type="PROSITE" id="PS00954">
    <property type="entry name" value="IGP_DEHYDRATASE_1"/>
    <property type="match status" value="1"/>
</dbReference>
<accession>A0A2K9IWB5</accession>
<dbReference type="RefSeq" id="WP_101932657.1">
    <property type="nucleotide sequence ID" value="NZ_CP018622.1"/>
</dbReference>
<dbReference type="Proteomes" id="UP000234237">
    <property type="component" value="Chromosome"/>
</dbReference>
<dbReference type="NCBIfam" id="NF002111">
    <property type="entry name" value="PRK00951.2-1"/>
    <property type="match status" value="1"/>
</dbReference>
<dbReference type="EC" id="4.2.1.19" evidence="6 7"/>
<dbReference type="STRING" id="302167.GCA_900166595_03490"/>
<proteinExistence type="inferred from homology"/>
<evidence type="ECO:0000256" key="4">
    <source>
        <dbReference type="ARBA" id="ARBA00023102"/>
    </source>
</evidence>
<comment type="similarity">
    <text evidence="6 7">Belongs to the imidazoleglycerol-phosphate dehydratase family.</text>
</comment>
<keyword evidence="4 6" id="KW-0368">Histidine biosynthesis</keyword>
<evidence type="ECO:0000256" key="2">
    <source>
        <dbReference type="ARBA" id="ARBA00016664"/>
    </source>
</evidence>
<keyword evidence="6" id="KW-0963">Cytoplasm</keyword>
<reference evidence="9" key="1">
    <citation type="submission" date="2016-11" db="EMBL/GenBank/DDBJ databases">
        <title>Complete genome sequence of Virgibacillus pantothenticus 21D, a halophilic bacterium isolated from the deep hypersaline anoxic basin Discovery in the Mediterranean Sea.</title>
        <authorList>
            <person name="Zeaiter Z."/>
            <person name="Booth J.M."/>
            <person name="Prosdocimi E.M."/>
            <person name="Mapelli F."/>
            <person name="Fusi M."/>
            <person name="Daffonchio D."/>
            <person name="Borin S."/>
            <person name="Crotti E."/>
        </authorList>
    </citation>
    <scope>NUCLEOTIDE SEQUENCE [LARGE SCALE GENOMIC DNA]</scope>
    <source>
        <strain evidence="9">21D</strain>
    </source>
</reference>
<dbReference type="GO" id="GO:0005737">
    <property type="term" value="C:cytoplasm"/>
    <property type="evidence" value="ECO:0007669"/>
    <property type="project" value="UniProtKB-SubCell"/>
</dbReference>
<dbReference type="GO" id="GO:0000105">
    <property type="term" value="P:L-histidine biosynthetic process"/>
    <property type="evidence" value="ECO:0007669"/>
    <property type="project" value="UniProtKB-UniRule"/>
</dbReference>
<evidence type="ECO:0000256" key="6">
    <source>
        <dbReference type="HAMAP-Rule" id="MF_00076"/>
    </source>
</evidence>
<dbReference type="HAMAP" id="MF_00076">
    <property type="entry name" value="HisB"/>
    <property type="match status" value="1"/>
</dbReference>
<evidence type="ECO:0000256" key="3">
    <source>
        <dbReference type="ARBA" id="ARBA00022605"/>
    </source>
</evidence>
<keyword evidence="5 6" id="KW-0456">Lyase</keyword>
<dbReference type="EMBL" id="CP018622">
    <property type="protein sequence ID" value="AUJ23735.1"/>
    <property type="molecule type" value="Genomic_DNA"/>
</dbReference>
<dbReference type="PROSITE" id="PS00955">
    <property type="entry name" value="IGP_DEHYDRATASE_2"/>
    <property type="match status" value="1"/>
</dbReference>
<comment type="subcellular location">
    <subcellularLocation>
        <location evidence="6 7">Cytoplasm</location>
    </subcellularLocation>
</comment>
<sequence>MRNHNISRSTTETSIDLKLAIDGTGKSSIQTGIGFFDHMLTLATKHGLMDVEVHCQGDLEVDQHHSVEDVGIAFGKAFLNALGDKAGITRYASITTPMDEALSTVSLDISGRAYLVYKVEGLKDKVGNFDTELVEEFFQAFASNAKVTLHIHHVYGKNTHHLIESIFKGFGRALDVATERSGRITGIPSTKGTL</sequence>
<dbReference type="KEGG" id="vpn:A21D_00622"/>
<organism evidence="8 9">
    <name type="scientific">Virgibacillus dokdonensis</name>
    <dbReference type="NCBI Taxonomy" id="302167"/>
    <lineage>
        <taxon>Bacteria</taxon>
        <taxon>Bacillati</taxon>
        <taxon>Bacillota</taxon>
        <taxon>Bacilli</taxon>
        <taxon>Bacillales</taxon>
        <taxon>Bacillaceae</taxon>
        <taxon>Virgibacillus</taxon>
    </lineage>
</organism>
<dbReference type="InterPro" id="IPR020568">
    <property type="entry name" value="Ribosomal_Su5_D2-typ_SF"/>
</dbReference>
<dbReference type="NCBIfam" id="NF002114">
    <property type="entry name" value="PRK00951.2-4"/>
    <property type="match status" value="1"/>
</dbReference>
<dbReference type="AlphaFoldDB" id="A0A2K9IWB5"/>
<dbReference type="SUPFAM" id="SSF54211">
    <property type="entry name" value="Ribosomal protein S5 domain 2-like"/>
    <property type="match status" value="2"/>
</dbReference>
<evidence type="ECO:0000313" key="9">
    <source>
        <dbReference type="Proteomes" id="UP000234237"/>
    </source>
</evidence>
<comment type="pathway">
    <text evidence="1 6 7">Amino-acid biosynthesis; L-histidine biosynthesis; L-histidine from 5-phospho-alpha-D-ribose 1-diphosphate: step 6/9.</text>
</comment>
<dbReference type="InterPro" id="IPR020565">
    <property type="entry name" value="ImidazoleglycerP_deHydtase_CS"/>
</dbReference>
<dbReference type="UniPathway" id="UPA00031">
    <property type="reaction ID" value="UER00011"/>
</dbReference>
<comment type="catalytic activity">
    <reaction evidence="6 7">
        <text>D-erythro-1-(imidazol-4-yl)glycerol 3-phosphate = 3-(imidazol-4-yl)-2-oxopropyl phosphate + H2O</text>
        <dbReference type="Rhea" id="RHEA:11040"/>
        <dbReference type="ChEBI" id="CHEBI:15377"/>
        <dbReference type="ChEBI" id="CHEBI:57766"/>
        <dbReference type="ChEBI" id="CHEBI:58278"/>
        <dbReference type="EC" id="4.2.1.19"/>
    </reaction>
</comment>
<dbReference type="PANTHER" id="PTHR23133">
    <property type="entry name" value="IMIDAZOLEGLYCEROL-PHOSPHATE DEHYDRATASE HIS7"/>
    <property type="match status" value="1"/>
</dbReference>
<name>A0A2K9IWB5_9BACI</name>
<dbReference type="FunFam" id="3.30.230.40:FF:000003">
    <property type="entry name" value="Imidazoleglycerol-phosphate dehydratase HisB"/>
    <property type="match status" value="1"/>
</dbReference>